<keyword evidence="5 9" id="KW-0812">Transmembrane</keyword>
<keyword evidence="4" id="KW-1003">Cell membrane</keyword>
<dbReference type="SUPFAM" id="SSF81345">
    <property type="entry name" value="ABC transporter involved in vitamin B12 uptake, BtuC"/>
    <property type="match status" value="1"/>
</dbReference>
<evidence type="ECO:0000256" key="1">
    <source>
        <dbReference type="ARBA" id="ARBA00004651"/>
    </source>
</evidence>
<accession>A0A7J5B2H3</accession>
<keyword evidence="3" id="KW-0813">Transport</keyword>
<proteinExistence type="inferred from homology"/>
<feature type="transmembrane region" description="Helical" evidence="9">
    <location>
        <begin position="323"/>
        <end position="344"/>
    </location>
</feature>
<comment type="caution">
    <text evidence="10">The sequence shown here is derived from an EMBL/GenBank/DDBJ whole genome shotgun (WGS) entry which is preliminary data.</text>
</comment>
<evidence type="ECO:0000313" key="11">
    <source>
        <dbReference type="Proteomes" id="UP000490386"/>
    </source>
</evidence>
<comment type="similarity">
    <text evidence="2">Belongs to the binding-protein-dependent transport system permease family. FecCD subfamily.</text>
</comment>
<sequence>MADTVPRFPRSTSRRVGDKVSDASKPAKPPRPWLRFSILGALVVLSAVGVLTYDIAMEPGSRGFWLAVNLRVVTVATVIIVAACQAVATVLFHTATGNRILTPSIMGFDAIYVVFQTALVFFLGGAALASTDGLPKVFLQSFLMVGFATVLYTWLFSGKRGNLHIMLLIGVVFGVGFGSLSTFMQRLLTPSEFDVLSAKLFGNLSNSNPEYLPWAAIIIAVVLAFIWRTRNTLDVLALGRDTAVNLGVAYKRKVTVLLILTAVLISISTTLVGPMTFFGFIVATLAYQLTGSSQHKHVIPFAMLLGMLTLLGGYFVLRHVFYAAGTLSIIIEFVGGLFFICYLLRKGAL</sequence>
<evidence type="ECO:0000256" key="8">
    <source>
        <dbReference type="SAM" id="MobiDB-lite"/>
    </source>
</evidence>
<feature type="transmembrane region" description="Helical" evidence="9">
    <location>
        <begin position="137"/>
        <end position="157"/>
    </location>
</feature>
<gene>
    <name evidence="10" type="ORF">F8O03_07370</name>
</gene>
<dbReference type="GO" id="GO:0005886">
    <property type="term" value="C:plasma membrane"/>
    <property type="evidence" value="ECO:0007669"/>
    <property type="project" value="UniProtKB-SubCell"/>
</dbReference>
<feature type="transmembrane region" description="Helical" evidence="9">
    <location>
        <begin position="110"/>
        <end position="130"/>
    </location>
</feature>
<evidence type="ECO:0000256" key="5">
    <source>
        <dbReference type="ARBA" id="ARBA00022692"/>
    </source>
</evidence>
<dbReference type="PANTHER" id="PTHR30472:SF19">
    <property type="entry name" value="PETROBACTIN IMPORT SYSTEM PERMEASE PROTEIN YCLO"/>
    <property type="match status" value="1"/>
</dbReference>
<feature type="transmembrane region" description="Helical" evidence="9">
    <location>
        <begin position="33"/>
        <end position="56"/>
    </location>
</feature>
<feature type="transmembrane region" description="Helical" evidence="9">
    <location>
        <begin position="211"/>
        <end position="228"/>
    </location>
</feature>
<dbReference type="InterPro" id="IPR037294">
    <property type="entry name" value="ABC_BtuC-like"/>
</dbReference>
<dbReference type="AlphaFoldDB" id="A0A7J5B2H3"/>
<dbReference type="InterPro" id="IPR000522">
    <property type="entry name" value="ABC_transptr_permease_BtuC"/>
</dbReference>
<evidence type="ECO:0000313" key="10">
    <source>
        <dbReference type="EMBL" id="KAB1638213.1"/>
    </source>
</evidence>
<organism evidence="10 11">
    <name type="scientific">Pseudoclavibacter terrae</name>
    <dbReference type="NCBI Taxonomy" id="1530195"/>
    <lineage>
        <taxon>Bacteria</taxon>
        <taxon>Bacillati</taxon>
        <taxon>Actinomycetota</taxon>
        <taxon>Actinomycetes</taxon>
        <taxon>Micrococcales</taxon>
        <taxon>Microbacteriaceae</taxon>
        <taxon>Pseudoclavibacter</taxon>
    </lineage>
</organism>
<comment type="subcellular location">
    <subcellularLocation>
        <location evidence="1">Cell membrane</location>
        <topology evidence="1">Multi-pass membrane protein</topology>
    </subcellularLocation>
</comment>
<dbReference type="CDD" id="cd06550">
    <property type="entry name" value="TM_ABC_iron-siderophores_like"/>
    <property type="match status" value="1"/>
</dbReference>
<dbReference type="GO" id="GO:0033214">
    <property type="term" value="P:siderophore-iron import into cell"/>
    <property type="evidence" value="ECO:0007669"/>
    <property type="project" value="TreeGrafter"/>
</dbReference>
<evidence type="ECO:0000256" key="3">
    <source>
        <dbReference type="ARBA" id="ARBA00022448"/>
    </source>
</evidence>
<keyword evidence="11" id="KW-1185">Reference proteome</keyword>
<protein>
    <submittedName>
        <fullName evidence="10">Iron chelate uptake ABC transporter family permease subunit</fullName>
    </submittedName>
</protein>
<name>A0A7J5B2H3_9MICO</name>
<dbReference type="Gene3D" id="1.10.3470.10">
    <property type="entry name" value="ABC transporter involved in vitamin B12 uptake, BtuC"/>
    <property type="match status" value="1"/>
</dbReference>
<dbReference type="OrthoDB" id="9796260at2"/>
<evidence type="ECO:0000256" key="6">
    <source>
        <dbReference type="ARBA" id="ARBA00022989"/>
    </source>
</evidence>
<evidence type="ECO:0000256" key="7">
    <source>
        <dbReference type="ARBA" id="ARBA00023136"/>
    </source>
</evidence>
<evidence type="ECO:0000256" key="2">
    <source>
        <dbReference type="ARBA" id="ARBA00007935"/>
    </source>
</evidence>
<dbReference type="EMBL" id="WBJX01000002">
    <property type="protein sequence ID" value="KAB1638213.1"/>
    <property type="molecule type" value="Genomic_DNA"/>
</dbReference>
<feature type="transmembrane region" description="Helical" evidence="9">
    <location>
        <begin position="163"/>
        <end position="183"/>
    </location>
</feature>
<keyword evidence="7 9" id="KW-0472">Membrane</keyword>
<dbReference type="PANTHER" id="PTHR30472">
    <property type="entry name" value="FERRIC ENTEROBACTIN TRANSPORT SYSTEM PERMEASE PROTEIN"/>
    <property type="match status" value="1"/>
</dbReference>
<dbReference type="RefSeq" id="WP_151423302.1">
    <property type="nucleotide sequence ID" value="NZ_WBJX01000002.1"/>
</dbReference>
<feature type="transmembrane region" description="Helical" evidence="9">
    <location>
        <begin position="256"/>
        <end position="286"/>
    </location>
</feature>
<evidence type="ECO:0000256" key="9">
    <source>
        <dbReference type="SAM" id="Phobius"/>
    </source>
</evidence>
<feature type="transmembrane region" description="Helical" evidence="9">
    <location>
        <begin position="68"/>
        <end position="90"/>
    </location>
</feature>
<keyword evidence="6 9" id="KW-1133">Transmembrane helix</keyword>
<reference evidence="10 11" key="1">
    <citation type="submission" date="2019-09" db="EMBL/GenBank/DDBJ databases">
        <title>Phylogeny of genus Pseudoclavibacter and closely related genus.</title>
        <authorList>
            <person name="Li Y."/>
        </authorList>
    </citation>
    <scope>NUCLEOTIDE SEQUENCE [LARGE SCALE GENOMIC DNA]</scope>
    <source>
        <strain evidence="10 11">THG-MD12</strain>
    </source>
</reference>
<dbReference type="Pfam" id="PF01032">
    <property type="entry name" value="FecCD"/>
    <property type="match status" value="1"/>
</dbReference>
<dbReference type="GO" id="GO:0022857">
    <property type="term" value="F:transmembrane transporter activity"/>
    <property type="evidence" value="ECO:0007669"/>
    <property type="project" value="InterPro"/>
</dbReference>
<feature type="region of interest" description="Disordered" evidence="8">
    <location>
        <begin position="1"/>
        <end position="28"/>
    </location>
</feature>
<evidence type="ECO:0000256" key="4">
    <source>
        <dbReference type="ARBA" id="ARBA00022475"/>
    </source>
</evidence>
<dbReference type="Proteomes" id="UP000490386">
    <property type="component" value="Unassembled WGS sequence"/>
</dbReference>
<feature type="transmembrane region" description="Helical" evidence="9">
    <location>
        <begin position="298"/>
        <end position="317"/>
    </location>
</feature>